<dbReference type="RefSeq" id="WP_184260493.1">
    <property type="nucleotide sequence ID" value="NZ_JACHIH010000028.1"/>
</dbReference>
<dbReference type="EMBL" id="JACHIH010000028">
    <property type="protein sequence ID" value="MBB5048989.1"/>
    <property type="molecule type" value="Genomic_DNA"/>
</dbReference>
<dbReference type="FunFam" id="3.40.50.720:FF:000084">
    <property type="entry name" value="Short-chain dehydrogenase reductase"/>
    <property type="match status" value="1"/>
</dbReference>
<dbReference type="PROSITE" id="PS00061">
    <property type="entry name" value="ADH_SHORT"/>
    <property type="match status" value="1"/>
</dbReference>
<dbReference type="GO" id="GO:0016616">
    <property type="term" value="F:oxidoreductase activity, acting on the CH-OH group of donors, NAD or NADP as acceptor"/>
    <property type="evidence" value="ECO:0007669"/>
    <property type="project" value="TreeGrafter"/>
</dbReference>
<dbReference type="InterPro" id="IPR020904">
    <property type="entry name" value="Sc_DH/Rdtase_CS"/>
</dbReference>
<keyword evidence="2" id="KW-0560">Oxidoreductase</keyword>
<dbReference type="SUPFAM" id="SSF51735">
    <property type="entry name" value="NAD(P)-binding Rossmann-fold domains"/>
    <property type="match status" value="1"/>
</dbReference>
<proteinExistence type="inferred from homology"/>
<dbReference type="PRINTS" id="PR00081">
    <property type="entry name" value="GDHRDH"/>
</dbReference>
<organism evidence="3 4">
    <name type="scientific">Rhodopseudomonas rhenobacensis</name>
    <dbReference type="NCBI Taxonomy" id="87461"/>
    <lineage>
        <taxon>Bacteria</taxon>
        <taxon>Pseudomonadati</taxon>
        <taxon>Pseudomonadota</taxon>
        <taxon>Alphaproteobacteria</taxon>
        <taxon>Hyphomicrobiales</taxon>
        <taxon>Nitrobacteraceae</taxon>
        <taxon>Rhodopseudomonas</taxon>
    </lineage>
</organism>
<dbReference type="PANTHER" id="PTHR42760">
    <property type="entry name" value="SHORT-CHAIN DEHYDROGENASES/REDUCTASES FAMILY MEMBER"/>
    <property type="match status" value="1"/>
</dbReference>
<dbReference type="Proteomes" id="UP000542353">
    <property type="component" value="Unassembled WGS sequence"/>
</dbReference>
<dbReference type="CDD" id="cd05233">
    <property type="entry name" value="SDR_c"/>
    <property type="match status" value="1"/>
</dbReference>
<name>A0A7W7Z6S4_9BRAD</name>
<evidence type="ECO:0000313" key="4">
    <source>
        <dbReference type="Proteomes" id="UP000542353"/>
    </source>
</evidence>
<evidence type="ECO:0000313" key="3">
    <source>
        <dbReference type="EMBL" id="MBB5048989.1"/>
    </source>
</evidence>
<dbReference type="PRINTS" id="PR00080">
    <property type="entry name" value="SDRFAMILY"/>
</dbReference>
<dbReference type="InterPro" id="IPR002347">
    <property type="entry name" value="SDR_fam"/>
</dbReference>
<keyword evidence="4" id="KW-1185">Reference proteome</keyword>
<evidence type="ECO:0000256" key="2">
    <source>
        <dbReference type="ARBA" id="ARBA00023002"/>
    </source>
</evidence>
<dbReference type="AlphaFoldDB" id="A0A7W7Z6S4"/>
<gene>
    <name evidence="3" type="ORF">HNR60_003760</name>
</gene>
<evidence type="ECO:0000256" key="1">
    <source>
        <dbReference type="ARBA" id="ARBA00006484"/>
    </source>
</evidence>
<dbReference type="Pfam" id="PF13561">
    <property type="entry name" value="adh_short_C2"/>
    <property type="match status" value="1"/>
</dbReference>
<dbReference type="InterPro" id="IPR036291">
    <property type="entry name" value="NAD(P)-bd_dom_sf"/>
</dbReference>
<dbReference type="Gene3D" id="3.40.50.720">
    <property type="entry name" value="NAD(P)-binding Rossmann-like Domain"/>
    <property type="match status" value="1"/>
</dbReference>
<sequence>MSTIQKVAIVTGAARGIGQAIARRFCRDGYAVVLADINSTELETAVAALRQEIADATCLPVELDVTSRPSVDRLVAATIAAFGRIDVLVSNAGIWKDLSRGPFWQIAPAEWQRTFSVNTEGAFNCAAAVAPQMIAQDCGRIIFIGSSSIGEALAHITQYTASKAALIGLMRCVAKELGKNNITANMVHPGQTDTGGFTREQLEQRAKSKFIQSVVTADDLTGIVAFLASPESRFITAQQINVDGGGVFN</sequence>
<dbReference type="GO" id="GO:0006633">
    <property type="term" value="P:fatty acid biosynthetic process"/>
    <property type="evidence" value="ECO:0007669"/>
    <property type="project" value="TreeGrafter"/>
</dbReference>
<dbReference type="GO" id="GO:0048038">
    <property type="term" value="F:quinone binding"/>
    <property type="evidence" value="ECO:0007669"/>
    <property type="project" value="TreeGrafter"/>
</dbReference>
<protein>
    <submittedName>
        <fullName evidence="3">NAD(P)-dependent dehydrogenase (Short-subunit alcohol dehydrogenase family)</fullName>
    </submittedName>
</protein>
<reference evidence="3 4" key="1">
    <citation type="submission" date="2020-08" db="EMBL/GenBank/DDBJ databases">
        <title>Genomic Encyclopedia of Type Strains, Phase IV (KMG-IV): sequencing the most valuable type-strain genomes for metagenomic binning, comparative biology and taxonomic classification.</title>
        <authorList>
            <person name="Goeker M."/>
        </authorList>
    </citation>
    <scope>NUCLEOTIDE SEQUENCE [LARGE SCALE GENOMIC DNA]</scope>
    <source>
        <strain evidence="3 4">DSM 12706</strain>
    </source>
</reference>
<comment type="caution">
    <text evidence="3">The sequence shown here is derived from an EMBL/GenBank/DDBJ whole genome shotgun (WGS) entry which is preliminary data.</text>
</comment>
<dbReference type="PANTHER" id="PTHR42760:SF133">
    <property type="entry name" value="3-OXOACYL-[ACYL-CARRIER-PROTEIN] REDUCTASE"/>
    <property type="match status" value="1"/>
</dbReference>
<comment type="similarity">
    <text evidence="1">Belongs to the short-chain dehydrogenases/reductases (SDR) family.</text>
</comment>
<accession>A0A7W7Z6S4</accession>